<evidence type="ECO:0000256" key="1">
    <source>
        <dbReference type="ARBA" id="ARBA00007689"/>
    </source>
</evidence>
<evidence type="ECO:0000313" key="3">
    <source>
        <dbReference type="EMBL" id="GAK58683.1"/>
    </source>
</evidence>
<reference evidence="3" key="1">
    <citation type="journal article" date="2015" name="PeerJ">
        <title>First genomic representation of candidate bacterial phylum KSB3 points to enhanced environmental sensing as a trigger of wastewater bulking.</title>
        <authorList>
            <person name="Sekiguchi Y."/>
            <person name="Ohashi A."/>
            <person name="Parks D.H."/>
            <person name="Yamauchi T."/>
            <person name="Tyson G.W."/>
            <person name="Hugenholtz P."/>
        </authorList>
    </citation>
    <scope>NUCLEOTIDE SEQUENCE [LARGE SCALE GENOMIC DNA]</scope>
</reference>
<dbReference type="EMBL" id="DF820468">
    <property type="protein sequence ID" value="GAK58683.1"/>
    <property type="molecule type" value="Genomic_DNA"/>
</dbReference>
<dbReference type="InterPro" id="IPR011008">
    <property type="entry name" value="Dimeric_a/b-barrel"/>
</dbReference>
<protein>
    <recommendedName>
        <fullName evidence="2">YCII-related domain-containing protein</fullName>
    </recommendedName>
</protein>
<dbReference type="InterPro" id="IPR051807">
    <property type="entry name" value="Sec-metab_biosynth-assoc"/>
</dbReference>
<dbReference type="STRING" id="1499967.U27_05657"/>
<keyword evidence="4" id="KW-1185">Reference proteome</keyword>
<dbReference type="PANTHER" id="PTHR33606">
    <property type="entry name" value="PROTEIN YCII"/>
    <property type="match status" value="1"/>
</dbReference>
<organism evidence="3">
    <name type="scientific">Vecturithrix granuli</name>
    <dbReference type="NCBI Taxonomy" id="1499967"/>
    <lineage>
        <taxon>Bacteria</taxon>
        <taxon>Candidatus Moduliflexota</taxon>
        <taxon>Candidatus Vecturitrichia</taxon>
        <taxon>Candidatus Vecturitrichales</taxon>
        <taxon>Candidatus Vecturitrichaceae</taxon>
        <taxon>Candidatus Vecturithrix</taxon>
    </lineage>
</organism>
<dbReference type="PANTHER" id="PTHR33606:SF3">
    <property type="entry name" value="PROTEIN YCII"/>
    <property type="match status" value="1"/>
</dbReference>
<evidence type="ECO:0000313" key="4">
    <source>
        <dbReference type="Proteomes" id="UP000030661"/>
    </source>
</evidence>
<feature type="domain" description="YCII-related" evidence="2">
    <location>
        <begin position="1"/>
        <end position="86"/>
    </location>
</feature>
<dbReference type="eggNOG" id="COG2350">
    <property type="taxonomic scope" value="Bacteria"/>
</dbReference>
<dbReference type="HOGENOM" id="CLU_110355_5_2_0"/>
<accession>A0A081C278</accession>
<proteinExistence type="inferred from homology"/>
<dbReference type="InterPro" id="IPR005545">
    <property type="entry name" value="YCII"/>
</dbReference>
<dbReference type="Pfam" id="PF03795">
    <property type="entry name" value="YCII"/>
    <property type="match status" value="1"/>
</dbReference>
<gene>
    <name evidence="3" type="ORF">U27_05657</name>
</gene>
<comment type="similarity">
    <text evidence="1">Belongs to the YciI family.</text>
</comment>
<dbReference type="SUPFAM" id="SSF54909">
    <property type="entry name" value="Dimeric alpha+beta barrel"/>
    <property type="match status" value="1"/>
</dbReference>
<dbReference type="NCBIfam" id="NF009508">
    <property type="entry name" value="PRK12866.1"/>
    <property type="match status" value="1"/>
</dbReference>
<dbReference type="Proteomes" id="UP000030661">
    <property type="component" value="Unassembled WGS sequence"/>
</dbReference>
<sequence length="101" mass="11341">MHYLLFYDVVPDYVKRRAQFRTEHLRLCWQFLARGELILGGALADPVDGAVLLFRGESAKVAEQFAAADPYVKNGLVTRWRVRPWTTVVGEGAALPVKPNA</sequence>
<dbReference type="AlphaFoldDB" id="A0A081C278"/>
<evidence type="ECO:0000259" key="2">
    <source>
        <dbReference type="Pfam" id="PF03795"/>
    </source>
</evidence>
<name>A0A081C278_VECG1</name>
<dbReference type="Gene3D" id="3.30.70.1060">
    <property type="entry name" value="Dimeric alpha+beta barrel"/>
    <property type="match status" value="1"/>
</dbReference>